<reference evidence="1" key="1">
    <citation type="journal article" date="2020" name="mSystems">
        <title>Genome- and Community-Level Interaction Insights into Carbon Utilization and Element Cycling Functions of Hydrothermarchaeota in Hydrothermal Sediment.</title>
        <authorList>
            <person name="Zhou Z."/>
            <person name="Liu Y."/>
            <person name="Xu W."/>
            <person name="Pan J."/>
            <person name="Luo Z.H."/>
            <person name="Li M."/>
        </authorList>
    </citation>
    <scope>NUCLEOTIDE SEQUENCE [LARGE SCALE GENOMIC DNA]</scope>
    <source>
        <strain evidence="1">SpSt-1056</strain>
    </source>
</reference>
<accession>A0A7C5QIF9</accession>
<proteinExistence type="predicted"/>
<protein>
    <submittedName>
        <fullName evidence="1">Uncharacterized protein</fullName>
    </submittedName>
</protein>
<name>A0A7C5QIF9_CALS0</name>
<evidence type="ECO:0000313" key="1">
    <source>
        <dbReference type="EMBL" id="HHK67694.1"/>
    </source>
</evidence>
<gene>
    <name evidence="1" type="ORF">ENM11_00870</name>
</gene>
<organism evidence="1">
    <name type="scientific">Caldiarchaeum subterraneum</name>
    <dbReference type="NCBI Taxonomy" id="311458"/>
    <lineage>
        <taxon>Archaea</taxon>
        <taxon>Nitrososphaerota</taxon>
        <taxon>Candidatus Caldarchaeales</taxon>
        <taxon>Candidatus Caldarchaeaceae</taxon>
        <taxon>Candidatus Caldarchaeum</taxon>
    </lineage>
</organism>
<dbReference type="EMBL" id="DRWN01000010">
    <property type="protein sequence ID" value="HHK67694.1"/>
    <property type="molecule type" value="Genomic_DNA"/>
</dbReference>
<comment type="caution">
    <text evidence="1">The sequence shown here is derived from an EMBL/GenBank/DDBJ whole genome shotgun (WGS) entry which is preliminary data.</text>
</comment>
<sequence length="148" mass="16731">MLKLATPPRIKVLEALGAVAGGRVRIISDKEAEVYASEGSRTYKVYVDLENHVANCDDNGTVYRNYVGYPIIAFLMTKNLLPYDDSLAKPLAGVKWRSLNERYKSYRKVEAIIKEMVLKHGVQSERVDQVIEDVLHRLEVLGLQKPSI</sequence>
<dbReference type="AlphaFoldDB" id="A0A7C5QIF9"/>